<evidence type="ECO:0000256" key="8">
    <source>
        <dbReference type="SAM" id="Phobius"/>
    </source>
</evidence>
<dbReference type="SUPFAM" id="SSF55073">
    <property type="entry name" value="Nucleotide cyclase"/>
    <property type="match status" value="1"/>
</dbReference>
<keyword evidence="7 8" id="KW-0472">Membrane</keyword>
<evidence type="ECO:0000256" key="5">
    <source>
        <dbReference type="ARBA" id="ARBA00022692"/>
    </source>
</evidence>
<evidence type="ECO:0000256" key="4">
    <source>
        <dbReference type="ARBA" id="ARBA00022475"/>
    </source>
</evidence>
<sequence>MLKVPEPSIKRPKSIWFFCIFIFVAFLLVSFSSYHESKRFLGEQIRENSLPLTSDNVYSHIQQDLIEPIFISALMAHDTFLKDWAINPDHSDAAMLRYLREIDRRFDTKLAFYVDEQTGKYYTPVGINSDFDRSATWYQRVKNFPENKNYEINTGRDPINPSYIDIFINHRVFDYKNQFIGIAGIALEAKKIRQLIENYQQRYNRTIYFIDRQGHVVMHGNQFGRLNNIRKFIKTPGLVNKILSSPSGYYQYHRNGQTIDVNVRLIREFNWYLVVEQNENKALQNLIYIFWFNLSVCISVTLLVLFIARITIGRYQKNLLKLASTDKLTGLANRQALQEAFKSIDEPGDFPISILLFDIDFFKKLNDSHGHSFGDEVLKDVAMILRTQVRSSDLVCRWGGEEFLFLLHQCSLDRAIQIAEQIRAKVAELKLSKDGETVSISVSGGVACLRPEESLHQIVNRVDVALYKAKEHGRNQIISV</sequence>
<evidence type="ECO:0000256" key="7">
    <source>
        <dbReference type="ARBA" id="ARBA00023136"/>
    </source>
</evidence>
<dbReference type="NCBIfam" id="TIGR00254">
    <property type="entry name" value="GGDEF"/>
    <property type="match status" value="1"/>
</dbReference>
<dbReference type="InterPro" id="IPR033479">
    <property type="entry name" value="dCache_1"/>
</dbReference>
<feature type="transmembrane region" description="Helical" evidence="8">
    <location>
        <begin position="286"/>
        <end position="308"/>
    </location>
</feature>
<dbReference type="Pfam" id="PF00990">
    <property type="entry name" value="GGDEF"/>
    <property type="match status" value="1"/>
</dbReference>
<gene>
    <name evidence="10" type="ORF">EV690_2357</name>
</gene>
<dbReference type="InterPro" id="IPR029787">
    <property type="entry name" value="Nucleotide_cyclase"/>
</dbReference>
<evidence type="ECO:0000256" key="1">
    <source>
        <dbReference type="ARBA" id="ARBA00001946"/>
    </source>
</evidence>
<dbReference type="PANTHER" id="PTHR45138">
    <property type="entry name" value="REGULATORY COMPONENTS OF SENSORY TRANSDUCTION SYSTEM"/>
    <property type="match status" value="1"/>
</dbReference>
<keyword evidence="4" id="KW-1003">Cell membrane</keyword>
<dbReference type="CDD" id="cd01949">
    <property type="entry name" value="GGDEF"/>
    <property type="match status" value="1"/>
</dbReference>
<dbReference type="EMBL" id="SMGD01000014">
    <property type="protein sequence ID" value="TCK47339.1"/>
    <property type="molecule type" value="Genomic_DNA"/>
</dbReference>
<protein>
    <recommendedName>
        <fullName evidence="3">diguanylate cyclase</fullName>
        <ecNumber evidence="3">2.7.7.65</ecNumber>
    </recommendedName>
</protein>
<comment type="cofactor">
    <cofactor evidence="1">
        <name>Mg(2+)</name>
        <dbReference type="ChEBI" id="CHEBI:18420"/>
    </cofactor>
</comment>
<comment type="subcellular location">
    <subcellularLocation>
        <location evidence="2">Cell membrane</location>
        <topology evidence="2">Multi-pass membrane protein</topology>
    </subcellularLocation>
</comment>
<dbReference type="GO" id="GO:0043709">
    <property type="term" value="P:cell adhesion involved in single-species biofilm formation"/>
    <property type="evidence" value="ECO:0007669"/>
    <property type="project" value="TreeGrafter"/>
</dbReference>
<dbReference type="Gene3D" id="3.30.70.270">
    <property type="match status" value="1"/>
</dbReference>
<feature type="transmembrane region" description="Helical" evidence="8">
    <location>
        <begin position="15"/>
        <end position="34"/>
    </location>
</feature>
<name>A0A4R1JB40_9GAMM</name>
<dbReference type="FunFam" id="3.30.70.270:FF:000001">
    <property type="entry name" value="Diguanylate cyclase domain protein"/>
    <property type="match status" value="1"/>
</dbReference>
<dbReference type="GO" id="GO:1902201">
    <property type="term" value="P:negative regulation of bacterial-type flagellum-dependent cell motility"/>
    <property type="evidence" value="ECO:0007669"/>
    <property type="project" value="TreeGrafter"/>
</dbReference>
<organism evidence="10 11">
    <name type="scientific">Celerinatantimonas diazotrophica</name>
    <dbReference type="NCBI Taxonomy" id="412034"/>
    <lineage>
        <taxon>Bacteria</taxon>
        <taxon>Pseudomonadati</taxon>
        <taxon>Pseudomonadota</taxon>
        <taxon>Gammaproteobacteria</taxon>
        <taxon>Celerinatantimonadaceae</taxon>
        <taxon>Celerinatantimonas</taxon>
    </lineage>
</organism>
<dbReference type="PANTHER" id="PTHR45138:SF26">
    <property type="entry name" value="DIGUANYLATE CYCLASE"/>
    <property type="match status" value="1"/>
</dbReference>
<dbReference type="PROSITE" id="PS50887">
    <property type="entry name" value="GGDEF"/>
    <property type="match status" value="1"/>
</dbReference>
<evidence type="ECO:0000259" key="9">
    <source>
        <dbReference type="PROSITE" id="PS50887"/>
    </source>
</evidence>
<accession>A0A4R1JB40</accession>
<keyword evidence="6 8" id="KW-1133">Transmembrane helix</keyword>
<dbReference type="GO" id="GO:0052621">
    <property type="term" value="F:diguanylate cyclase activity"/>
    <property type="evidence" value="ECO:0007669"/>
    <property type="project" value="UniProtKB-EC"/>
</dbReference>
<dbReference type="Pfam" id="PF02743">
    <property type="entry name" value="dCache_1"/>
    <property type="match status" value="1"/>
</dbReference>
<dbReference type="SMART" id="SM00267">
    <property type="entry name" value="GGDEF"/>
    <property type="match status" value="1"/>
</dbReference>
<evidence type="ECO:0000256" key="2">
    <source>
        <dbReference type="ARBA" id="ARBA00004651"/>
    </source>
</evidence>
<dbReference type="InterPro" id="IPR050469">
    <property type="entry name" value="Diguanylate_Cyclase"/>
</dbReference>
<comment type="caution">
    <text evidence="10">The sequence shown here is derived from an EMBL/GenBank/DDBJ whole genome shotgun (WGS) entry which is preliminary data.</text>
</comment>
<evidence type="ECO:0000313" key="10">
    <source>
        <dbReference type="EMBL" id="TCK47339.1"/>
    </source>
</evidence>
<evidence type="ECO:0000313" key="11">
    <source>
        <dbReference type="Proteomes" id="UP000295565"/>
    </source>
</evidence>
<dbReference type="Proteomes" id="UP000295565">
    <property type="component" value="Unassembled WGS sequence"/>
</dbReference>
<dbReference type="Gene3D" id="3.30.450.20">
    <property type="entry name" value="PAS domain"/>
    <property type="match status" value="1"/>
</dbReference>
<dbReference type="CDD" id="cd18773">
    <property type="entry name" value="PDC1_HK_sensor"/>
    <property type="match status" value="1"/>
</dbReference>
<dbReference type="OrthoDB" id="5496380at2"/>
<dbReference type="GO" id="GO:0005886">
    <property type="term" value="C:plasma membrane"/>
    <property type="evidence" value="ECO:0007669"/>
    <property type="project" value="UniProtKB-SubCell"/>
</dbReference>
<reference evidence="10 11" key="1">
    <citation type="submission" date="2019-03" db="EMBL/GenBank/DDBJ databases">
        <title>Genomic Encyclopedia of Type Strains, Phase IV (KMG-IV): sequencing the most valuable type-strain genomes for metagenomic binning, comparative biology and taxonomic classification.</title>
        <authorList>
            <person name="Goeker M."/>
        </authorList>
    </citation>
    <scope>NUCLEOTIDE SEQUENCE [LARGE SCALE GENOMIC DNA]</scope>
    <source>
        <strain evidence="10 11">DSM 18577</strain>
    </source>
</reference>
<dbReference type="InterPro" id="IPR043128">
    <property type="entry name" value="Rev_trsase/Diguanyl_cyclase"/>
</dbReference>
<keyword evidence="11" id="KW-1185">Reference proteome</keyword>
<feature type="domain" description="GGDEF" evidence="9">
    <location>
        <begin position="350"/>
        <end position="480"/>
    </location>
</feature>
<dbReference type="AlphaFoldDB" id="A0A4R1JB40"/>
<evidence type="ECO:0000256" key="3">
    <source>
        <dbReference type="ARBA" id="ARBA00012528"/>
    </source>
</evidence>
<dbReference type="EC" id="2.7.7.65" evidence="3"/>
<keyword evidence="5 8" id="KW-0812">Transmembrane</keyword>
<dbReference type="InterPro" id="IPR000160">
    <property type="entry name" value="GGDEF_dom"/>
</dbReference>
<proteinExistence type="predicted"/>
<dbReference type="RefSeq" id="WP_131913163.1">
    <property type="nucleotide sequence ID" value="NZ_OU594967.1"/>
</dbReference>
<evidence type="ECO:0000256" key="6">
    <source>
        <dbReference type="ARBA" id="ARBA00022989"/>
    </source>
</evidence>